<dbReference type="EMBL" id="JBIHSN010000003">
    <property type="protein sequence ID" value="MFH0267188.1"/>
    <property type="molecule type" value="Genomic_DNA"/>
</dbReference>
<dbReference type="RefSeq" id="WP_089138508.1">
    <property type="nucleotide sequence ID" value="NZ_AP018686.1"/>
</dbReference>
<evidence type="ECO:0000259" key="5">
    <source>
        <dbReference type="Pfam" id="PF13609"/>
    </source>
</evidence>
<feature type="domain" description="Porin" evidence="5">
    <location>
        <begin position="7"/>
        <end position="303"/>
    </location>
</feature>
<dbReference type="Proteomes" id="UP001607151">
    <property type="component" value="Unassembled WGS sequence"/>
</dbReference>
<keyword evidence="2 4" id="KW-0732">Signal</keyword>
<evidence type="ECO:0000256" key="1">
    <source>
        <dbReference type="ARBA" id="ARBA00004571"/>
    </source>
</evidence>
<dbReference type="CDD" id="cd00342">
    <property type="entry name" value="gram_neg_porins"/>
    <property type="match status" value="1"/>
</dbReference>
<protein>
    <submittedName>
        <fullName evidence="6">Porin</fullName>
    </submittedName>
</protein>
<feature type="signal peptide" evidence="4">
    <location>
        <begin position="1"/>
        <end position="21"/>
    </location>
</feature>
<keyword evidence="7" id="KW-1185">Reference proteome</keyword>
<evidence type="ECO:0000256" key="4">
    <source>
        <dbReference type="SAM" id="SignalP"/>
    </source>
</evidence>
<comment type="caution">
    <text evidence="6">The sequence shown here is derived from an EMBL/GenBank/DDBJ whole genome shotgun (WGS) entry which is preliminary data.</text>
</comment>
<name>A0ABW7IZZ2_9VIBR</name>
<evidence type="ECO:0000313" key="7">
    <source>
        <dbReference type="Proteomes" id="UP001607151"/>
    </source>
</evidence>
<reference evidence="6 7" key="1">
    <citation type="submission" date="2024-10" db="EMBL/GenBank/DDBJ databases">
        <authorList>
            <person name="Yibar A."/>
            <person name="Saticioglu I.B."/>
            <person name="Duman M."/>
            <person name="Ajmi N."/>
            <person name="Gurler F."/>
            <person name="Ay H."/>
            <person name="Onuk E."/>
            <person name="Guler S."/>
            <person name="Romalde J.L."/>
        </authorList>
    </citation>
    <scope>NUCLEOTIDE SEQUENCE [LARGE SCALE GENOMIC DNA]</scope>
    <source>
        <strain evidence="6 7">14-MA-B</strain>
    </source>
</reference>
<dbReference type="PANTHER" id="PTHR34501">
    <property type="entry name" value="PROTEIN YDDL-RELATED"/>
    <property type="match status" value="1"/>
</dbReference>
<comment type="subcellular location">
    <subcellularLocation>
        <location evidence="1">Cell outer membrane</location>
        <topology evidence="1">Multi-pass membrane protein</topology>
    </subcellularLocation>
</comment>
<dbReference type="InterPro" id="IPR050298">
    <property type="entry name" value="Gram-neg_bact_OMP"/>
</dbReference>
<evidence type="ECO:0000256" key="3">
    <source>
        <dbReference type="ARBA" id="ARBA00023136"/>
    </source>
</evidence>
<dbReference type="InterPro" id="IPR033900">
    <property type="entry name" value="Gram_neg_porin_domain"/>
</dbReference>
<proteinExistence type="predicted"/>
<accession>A0ABW7IZZ2</accession>
<dbReference type="SUPFAM" id="SSF56935">
    <property type="entry name" value="Porins"/>
    <property type="match status" value="1"/>
</dbReference>
<feature type="chain" id="PRO_5045852500" evidence="4">
    <location>
        <begin position="22"/>
        <end position="321"/>
    </location>
</feature>
<organism evidence="6 7">
    <name type="scientific">Vibrio rumoiensis</name>
    <dbReference type="NCBI Taxonomy" id="76258"/>
    <lineage>
        <taxon>Bacteria</taxon>
        <taxon>Pseudomonadati</taxon>
        <taxon>Pseudomonadota</taxon>
        <taxon>Gammaproteobacteria</taxon>
        <taxon>Vibrionales</taxon>
        <taxon>Vibrionaceae</taxon>
        <taxon>Vibrio</taxon>
    </lineage>
</organism>
<sequence length="321" mass="34926">MKKAVLATSILAAMISTSSLAATVYKDDTSELKVGGRAEARFNVSDNNEEYDPVTGDKEESAFNDKSRARLNISGKTQITDDLYGFGKYENEVSSGSDIKTRYLFAGIGTQIGEFSYGKQDTALVMITDFTDTMATFGADADGAVALRAGSDKQENNFAYKGKFGGFTLGANYLAEEEADSDQYALAGMYSFDFGLDLGVGYAGGKVADQDANQVDIGAQYSIADFTFGALYLMNFSDDAAGNSNDNDGYEISAQYKLDQWTFVGVYNYATENDGDDDAVDNVAIEAVYKFNSNLRTYAGYKFEMIDDLDDQIQAGIRYDF</sequence>
<keyword evidence="3" id="KW-0472">Membrane</keyword>
<dbReference type="InterPro" id="IPR023614">
    <property type="entry name" value="Porin_dom_sf"/>
</dbReference>
<dbReference type="Gene3D" id="2.40.160.10">
    <property type="entry name" value="Porin"/>
    <property type="match status" value="1"/>
</dbReference>
<evidence type="ECO:0000256" key="2">
    <source>
        <dbReference type="ARBA" id="ARBA00022729"/>
    </source>
</evidence>
<dbReference type="Pfam" id="PF13609">
    <property type="entry name" value="Porin_4"/>
    <property type="match status" value="1"/>
</dbReference>
<dbReference type="PANTHER" id="PTHR34501:SF2">
    <property type="entry name" value="OUTER MEMBRANE PORIN F-RELATED"/>
    <property type="match status" value="1"/>
</dbReference>
<evidence type="ECO:0000313" key="6">
    <source>
        <dbReference type="EMBL" id="MFH0267188.1"/>
    </source>
</evidence>
<gene>
    <name evidence="6" type="ORF">ACGRQ9_17220</name>
</gene>